<dbReference type="HAMAP" id="MF_01497">
    <property type="entry name" value="SrkA_kinase"/>
    <property type="match status" value="1"/>
</dbReference>
<keyword evidence="10 11" id="KW-0346">Stress response</keyword>
<evidence type="ECO:0000256" key="8">
    <source>
        <dbReference type="ARBA" id="ARBA00022840"/>
    </source>
</evidence>
<dbReference type="Pfam" id="PF01636">
    <property type="entry name" value="APH"/>
    <property type="match status" value="1"/>
</dbReference>
<dbReference type="GO" id="GO:0005524">
    <property type="term" value="F:ATP binding"/>
    <property type="evidence" value="ECO:0007669"/>
    <property type="project" value="UniProtKB-UniRule"/>
</dbReference>
<keyword evidence="4 11" id="KW-0808">Transferase</keyword>
<dbReference type="SUPFAM" id="SSF56112">
    <property type="entry name" value="Protein kinase-like (PK-like)"/>
    <property type="match status" value="1"/>
</dbReference>
<evidence type="ECO:0000256" key="11">
    <source>
        <dbReference type="HAMAP-Rule" id="MF_01497"/>
    </source>
</evidence>
<feature type="domain" description="Aminoglycoside phosphotransferase" evidence="12">
    <location>
        <begin position="36"/>
        <end position="260"/>
    </location>
</feature>
<evidence type="ECO:0000313" key="14">
    <source>
        <dbReference type="Proteomes" id="UP000317355"/>
    </source>
</evidence>
<dbReference type="GO" id="GO:0005737">
    <property type="term" value="C:cytoplasm"/>
    <property type="evidence" value="ECO:0007669"/>
    <property type="project" value="UniProtKB-SubCell"/>
</dbReference>
<dbReference type="PANTHER" id="PTHR39573:SF1">
    <property type="entry name" value="STRESS RESPONSE KINASE A"/>
    <property type="match status" value="1"/>
</dbReference>
<dbReference type="GO" id="GO:0106310">
    <property type="term" value="F:protein serine kinase activity"/>
    <property type="evidence" value="ECO:0007669"/>
    <property type="project" value="RHEA"/>
</dbReference>
<comment type="function">
    <text evidence="11">A protein kinase that phosphorylates Ser and Thr residues. Probably acts to suppress the effects of stress linked to accumulation of reactive oxygen species. Probably involved in the extracytoplasmic stress response.</text>
</comment>
<comment type="similarity">
    <text evidence="11">Belongs to the SrkA/RdoA protein kinase family.</text>
</comment>
<dbReference type="Gene3D" id="1.10.510.10">
    <property type="entry name" value="Transferase(Phosphotransferase) domain 1"/>
    <property type="match status" value="1"/>
</dbReference>
<dbReference type="InterPro" id="IPR032882">
    <property type="entry name" value="SrkA/RdoA"/>
</dbReference>
<evidence type="ECO:0000256" key="9">
    <source>
        <dbReference type="ARBA" id="ARBA00022842"/>
    </source>
</evidence>
<comment type="subcellular location">
    <subcellularLocation>
        <location evidence="11">Cytoplasm</location>
    </subcellularLocation>
</comment>
<evidence type="ECO:0000313" key="13">
    <source>
        <dbReference type="EMBL" id="TVT58566.1"/>
    </source>
</evidence>
<comment type="cofactor">
    <cofactor evidence="11">
        <name>Mg(2+)</name>
        <dbReference type="ChEBI" id="CHEBI:18420"/>
    </cofactor>
</comment>
<dbReference type="NCBIfam" id="NF008738">
    <property type="entry name" value="PRK11768.1"/>
    <property type="match status" value="1"/>
</dbReference>
<evidence type="ECO:0000256" key="7">
    <source>
        <dbReference type="ARBA" id="ARBA00022777"/>
    </source>
</evidence>
<keyword evidence="8 11" id="KW-0067">ATP-binding</keyword>
<feature type="binding site" evidence="11">
    <location>
        <position position="221"/>
    </location>
    <ligand>
        <name>Mg(2+)</name>
        <dbReference type="ChEBI" id="CHEBI:18420"/>
    </ligand>
</feature>
<dbReference type="EMBL" id="VMRY01000009">
    <property type="protein sequence ID" value="TVT58566.1"/>
    <property type="molecule type" value="Genomic_DNA"/>
</dbReference>
<keyword evidence="6 11" id="KW-0547">Nucleotide-binding</keyword>
<keyword evidence="5 11" id="KW-0479">Metal-binding</keyword>
<evidence type="ECO:0000256" key="2">
    <source>
        <dbReference type="ARBA" id="ARBA00022527"/>
    </source>
</evidence>
<evidence type="ECO:0000256" key="4">
    <source>
        <dbReference type="ARBA" id="ARBA00022679"/>
    </source>
</evidence>
<keyword evidence="7 11" id="KW-0418">Kinase</keyword>
<feature type="binding site" evidence="11">
    <location>
        <position position="209"/>
    </location>
    <ligand>
        <name>Mg(2+)</name>
        <dbReference type="ChEBI" id="CHEBI:18420"/>
    </ligand>
</feature>
<comment type="catalytic activity">
    <reaction evidence="11">
        <text>L-threonyl-[protein] + ATP = O-phospho-L-threonyl-[protein] + ADP + H(+)</text>
        <dbReference type="Rhea" id="RHEA:46608"/>
        <dbReference type="Rhea" id="RHEA-COMP:11060"/>
        <dbReference type="Rhea" id="RHEA-COMP:11605"/>
        <dbReference type="ChEBI" id="CHEBI:15378"/>
        <dbReference type="ChEBI" id="CHEBI:30013"/>
        <dbReference type="ChEBI" id="CHEBI:30616"/>
        <dbReference type="ChEBI" id="CHEBI:61977"/>
        <dbReference type="ChEBI" id="CHEBI:456216"/>
        <dbReference type="EC" id="2.7.11.1"/>
    </reaction>
</comment>
<feature type="active site" description="Proton acceptor" evidence="11">
    <location>
        <position position="204"/>
    </location>
</feature>
<dbReference type="GO" id="GO:0004674">
    <property type="term" value="F:protein serine/threonine kinase activity"/>
    <property type="evidence" value="ECO:0007669"/>
    <property type="project" value="UniProtKB-UniRule"/>
</dbReference>
<feature type="site" description="ATP" evidence="11">
    <location>
        <position position="36"/>
    </location>
</feature>
<dbReference type="AlphaFoldDB" id="A0A558DC57"/>
<dbReference type="STRING" id="1543721.AAY24_09540"/>
<organism evidence="13 14">
    <name type="scientific">Sedimenticola thiotaurini</name>
    <dbReference type="NCBI Taxonomy" id="1543721"/>
    <lineage>
        <taxon>Bacteria</taxon>
        <taxon>Pseudomonadati</taxon>
        <taxon>Pseudomonadota</taxon>
        <taxon>Gammaproteobacteria</taxon>
        <taxon>Chromatiales</taxon>
        <taxon>Sedimenticolaceae</taxon>
        <taxon>Sedimenticola</taxon>
    </lineage>
</organism>
<dbReference type="Gene3D" id="1.20.1270.170">
    <property type="match status" value="1"/>
</dbReference>
<dbReference type="PANTHER" id="PTHR39573">
    <property type="entry name" value="STRESS RESPONSE KINASE A"/>
    <property type="match status" value="1"/>
</dbReference>
<keyword evidence="9 11" id="KW-0460">Magnesium</keyword>
<accession>A0A558DC57</accession>
<keyword evidence="2 11" id="KW-0723">Serine/threonine-protein kinase</keyword>
<dbReference type="GO" id="GO:0000287">
    <property type="term" value="F:magnesium ion binding"/>
    <property type="evidence" value="ECO:0007669"/>
    <property type="project" value="UniProtKB-UniRule"/>
</dbReference>
<gene>
    <name evidence="11" type="primary">srkA</name>
    <name evidence="13" type="ORF">FHK82_04145</name>
</gene>
<evidence type="ECO:0000256" key="1">
    <source>
        <dbReference type="ARBA" id="ARBA00022490"/>
    </source>
</evidence>
<reference evidence="13 14" key="1">
    <citation type="submission" date="2019-07" db="EMBL/GenBank/DDBJ databases">
        <title>The pathways for chlorine oxyanion respiration interact through the shared metabolite chlorate.</title>
        <authorList>
            <person name="Barnum T.P."/>
            <person name="Cheng Y."/>
            <person name="Hill K.A."/>
            <person name="Lucas L.N."/>
            <person name="Carlson H.K."/>
            <person name="Coates J.D."/>
        </authorList>
    </citation>
    <scope>NUCLEOTIDE SEQUENCE [LARGE SCALE GENOMIC DNA]</scope>
    <source>
        <strain evidence="13">BK-3</strain>
    </source>
</reference>
<sequence>MSEQDTPYANLTPETILQAIESVGYQPSGGMLALNSYENRVYQIGMEDALPLVAKFYRPERWSSESILEEHLFSLALAEDEIPVVAPLADSKGATLHEFQGYRFALFPRRGGRWPELDNPDNLEWIGRFIARIHQLGSVKAFQHRPYIDANRMGRASAEYLLASHIIPLELESSYRRITDSLQTVIEEIFATAKPHKTIRLHGDCHPGNILWTDRGPHFVDMDDCQTGPAIQDLWMLLSGDRQEMALQLSYIREGYETFRELDTREIALIEPLRSLRMIHYAAWLARRWTDPAFPNAFPWFNTHQYWQEHLLQLEQQLQSLEAPPLPIY</sequence>
<proteinExistence type="inferred from homology"/>
<comment type="catalytic activity">
    <reaction evidence="11">
        <text>L-seryl-[protein] + ATP = O-phospho-L-seryl-[protein] + ADP + H(+)</text>
        <dbReference type="Rhea" id="RHEA:17989"/>
        <dbReference type="Rhea" id="RHEA-COMP:9863"/>
        <dbReference type="Rhea" id="RHEA-COMP:11604"/>
        <dbReference type="ChEBI" id="CHEBI:15378"/>
        <dbReference type="ChEBI" id="CHEBI:29999"/>
        <dbReference type="ChEBI" id="CHEBI:30616"/>
        <dbReference type="ChEBI" id="CHEBI:83421"/>
        <dbReference type="ChEBI" id="CHEBI:456216"/>
        <dbReference type="EC" id="2.7.11.1"/>
    </reaction>
</comment>
<dbReference type="EC" id="2.7.11.1" evidence="11"/>
<dbReference type="InterPro" id="IPR011009">
    <property type="entry name" value="Kinase-like_dom_sf"/>
</dbReference>
<dbReference type="Gene3D" id="3.30.200.70">
    <property type="match status" value="1"/>
</dbReference>
<dbReference type="InterPro" id="IPR002575">
    <property type="entry name" value="Aminoglycoside_PTrfase"/>
</dbReference>
<comment type="subunit">
    <text evidence="11">Monomer.</text>
</comment>
<evidence type="ECO:0000256" key="6">
    <source>
        <dbReference type="ARBA" id="ARBA00022741"/>
    </source>
</evidence>
<keyword evidence="1 11" id="KW-0963">Cytoplasm</keyword>
<feature type="active site" evidence="11">
    <location>
        <position position="221"/>
    </location>
</feature>
<evidence type="ECO:0000256" key="5">
    <source>
        <dbReference type="ARBA" id="ARBA00022723"/>
    </source>
</evidence>
<evidence type="ECO:0000259" key="12">
    <source>
        <dbReference type="Pfam" id="PF01636"/>
    </source>
</evidence>
<comment type="caution">
    <text evidence="13">The sequence shown here is derived from an EMBL/GenBank/DDBJ whole genome shotgun (WGS) entry which is preliminary data.</text>
</comment>
<dbReference type="Proteomes" id="UP000317355">
    <property type="component" value="Unassembled WGS sequence"/>
</dbReference>
<keyword evidence="3 11" id="KW-0597">Phosphoprotein</keyword>
<name>A0A558DC57_9GAMM</name>
<protein>
    <recommendedName>
        <fullName evidence="11">Stress response kinase A</fullName>
        <ecNumber evidence="11">2.7.11.1</ecNumber>
    </recommendedName>
    <alternativeName>
        <fullName evidence="11">Serine/threonine-protein kinase SrkA</fullName>
    </alternativeName>
</protein>
<evidence type="ECO:0000256" key="3">
    <source>
        <dbReference type="ARBA" id="ARBA00022553"/>
    </source>
</evidence>
<evidence type="ECO:0000256" key="10">
    <source>
        <dbReference type="ARBA" id="ARBA00023016"/>
    </source>
</evidence>